<keyword evidence="4 5" id="KW-0472">Membrane</keyword>
<evidence type="ECO:0000256" key="4">
    <source>
        <dbReference type="ARBA" id="ARBA00023136"/>
    </source>
</evidence>
<feature type="transmembrane region" description="Helical" evidence="5">
    <location>
        <begin position="296"/>
        <end position="317"/>
    </location>
</feature>
<feature type="transmembrane region" description="Helical" evidence="5">
    <location>
        <begin position="152"/>
        <end position="175"/>
    </location>
</feature>
<feature type="transmembrane region" description="Helical" evidence="5">
    <location>
        <begin position="332"/>
        <end position="350"/>
    </location>
</feature>
<feature type="domain" description="Major facilitator superfamily (MFS) profile" evidence="6">
    <location>
        <begin position="54"/>
        <end position="521"/>
    </location>
</feature>
<gene>
    <name evidence="7" type="ORF">BDV33DRAFT_233136</name>
</gene>
<dbReference type="InterPro" id="IPR011701">
    <property type="entry name" value="MFS"/>
</dbReference>
<evidence type="ECO:0000313" key="8">
    <source>
        <dbReference type="Proteomes" id="UP000326799"/>
    </source>
</evidence>
<keyword evidence="3 5" id="KW-1133">Transmembrane helix</keyword>
<sequence>MATQTTMMTTTSVPDDAIQMRRPGTNAREDHIDPETRSVEEAQQYPIGWKFWLIILMMSALVVLGGLDTNIVATAVPSITDHFHTVADVGWYSSAFRLCSCVFQFVFGKLYKLFSIKRIFLLAQAIFLVGSLLCSTAATSSMFVIGRAVTGAAFAGIIGGLFTILVVAILAAPIFGGLLTQSLGWRWCFWINLPIGGVTLLMTIFMFSDPKPSNTNMTFRQKLVEVDPVSNLLFIPALTSLFIALAWAGTKYPWNDGKVIGPLVTFAVLIVAFLFNQRRRGDAAALPPRILKDRNVIASAIFTMCTNSAFNVLQYYLPTYFQVIREYSPSKSGYMMVPIVIGATIGMLLCGSGTSTLGYYTPFMLVSSTLMPIFAGLITTFGANTSLAQLILYSGVYGFASGIGFNAPISAVQTVLPTDDVSLGLSIVLFAQHLGPAVSVAIAQVIFTNQLSTNLARVVPGLNLATIEDGGLSEIVRRAPPARYGEVLANVGRNLSETWYLAVGLACATLIGSLLMEWRSVKQKTT</sequence>
<evidence type="ECO:0000256" key="3">
    <source>
        <dbReference type="ARBA" id="ARBA00022989"/>
    </source>
</evidence>
<protein>
    <submittedName>
        <fullName evidence="7">Major facilitator superfamily transporter</fullName>
    </submittedName>
</protein>
<evidence type="ECO:0000256" key="2">
    <source>
        <dbReference type="ARBA" id="ARBA00022692"/>
    </source>
</evidence>
<evidence type="ECO:0000256" key="1">
    <source>
        <dbReference type="ARBA" id="ARBA00004141"/>
    </source>
</evidence>
<feature type="transmembrane region" description="Helical" evidence="5">
    <location>
        <begin position="229"/>
        <end position="247"/>
    </location>
</feature>
<dbReference type="InterPro" id="IPR020846">
    <property type="entry name" value="MFS_dom"/>
</dbReference>
<keyword evidence="8" id="KW-1185">Reference proteome</keyword>
<comment type="subcellular location">
    <subcellularLocation>
        <location evidence="1">Membrane</location>
        <topology evidence="1">Multi-pass membrane protein</topology>
    </subcellularLocation>
</comment>
<dbReference type="GO" id="GO:0022857">
    <property type="term" value="F:transmembrane transporter activity"/>
    <property type="evidence" value="ECO:0007669"/>
    <property type="project" value="InterPro"/>
</dbReference>
<feature type="transmembrane region" description="Helical" evidence="5">
    <location>
        <begin position="390"/>
        <end position="409"/>
    </location>
</feature>
<feature type="transmembrane region" description="Helical" evidence="5">
    <location>
        <begin position="187"/>
        <end position="208"/>
    </location>
</feature>
<dbReference type="Pfam" id="PF07690">
    <property type="entry name" value="MFS_1"/>
    <property type="match status" value="1"/>
</dbReference>
<dbReference type="SUPFAM" id="SSF103473">
    <property type="entry name" value="MFS general substrate transporter"/>
    <property type="match status" value="1"/>
</dbReference>
<dbReference type="Gene3D" id="1.20.1720.10">
    <property type="entry name" value="Multidrug resistance protein D"/>
    <property type="match status" value="1"/>
</dbReference>
<proteinExistence type="predicted"/>
<dbReference type="PANTHER" id="PTHR23501">
    <property type="entry name" value="MAJOR FACILITATOR SUPERFAMILY"/>
    <property type="match status" value="1"/>
</dbReference>
<dbReference type="Proteomes" id="UP000326799">
    <property type="component" value="Unassembled WGS sequence"/>
</dbReference>
<dbReference type="PANTHER" id="PTHR23501:SF198">
    <property type="entry name" value="AZOLE RESISTANCE PROTEIN 1-RELATED"/>
    <property type="match status" value="1"/>
</dbReference>
<evidence type="ECO:0000259" key="6">
    <source>
        <dbReference type="PROSITE" id="PS50850"/>
    </source>
</evidence>
<dbReference type="GO" id="GO:0005886">
    <property type="term" value="C:plasma membrane"/>
    <property type="evidence" value="ECO:0007669"/>
    <property type="project" value="TreeGrafter"/>
</dbReference>
<organism evidence="7 8">
    <name type="scientific">Aspergillus novoparasiticus</name>
    <dbReference type="NCBI Taxonomy" id="986946"/>
    <lineage>
        <taxon>Eukaryota</taxon>
        <taxon>Fungi</taxon>
        <taxon>Dikarya</taxon>
        <taxon>Ascomycota</taxon>
        <taxon>Pezizomycotina</taxon>
        <taxon>Eurotiomycetes</taxon>
        <taxon>Eurotiomycetidae</taxon>
        <taxon>Eurotiales</taxon>
        <taxon>Aspergillaceae</taxon>
        <taxon>Aspergillus</taxon>
        <taxon>Aspergillus subgen. Circumdati</taxon>
    </lineage>
</organism>
<feature type="transmembrane region" description="Helical" evidence="5">
    <location>
        <begin position="259"/>
        <end position="275"/>
    </location>
</feature>
<keyword evidence="2 5" id="KW-0812">Transmembrane</keyword>
<evidence type="ECO:0000256" key="5">
    <source>
        <dbReference type="SAM" id="Phobius"/>
    </source>
</evidence>
<dbReference type="PROSITE" id="PS50850">
    <property type="entry name" value="MFS"/>
    <property type="match status" value="1"/>
</dbReference>
<feature type="transmembrane region" description="Helical" evidence="5">
    <location>
        <begin position="119"/>
        <end position="145"/>
    </location>
</feature>
<dbReference type="Gene3D" id="1.20.1250.20">
    <property type="entry name" value="MFS general substrate transporter like domains"/>
    <property type="match status" value="1"/>
</dbReference>
<dbReference type="AlphaFoldDB" id="A0A5N6F6R5"/>
<accession>A0A5N6F6R5</accession>
<feature type="transmembrane region" description="Helical" evidence="5">
    <location>
        <begin position="51"/>
        <end position="77"/>
    </location>
</feature>
<feature type="transmembrane region" description="Helical" evidence="5">
    <location>
        <begin position="498"/>
        <end position="516"/>
    </location>
</feature>
<feature type="transmembrane region" description="Helical" evidence="5">
    <location>
        <begin position="421"/>
        <end position="447"/>
    </location>
</feature>
<reference evidence="7 8" key="1">
    <citation type="submission" date="2019-04" db="EMBL/GenBank/DDBJ databases">
        <title>Fungal friends and foes A comparative genomics study of 23 Aspergillus species from section Flavi.</title>
        <authorList>
            <consortium name="DOE Joint Genome Institute"/>
            <person name="Kjaerbolling I."/>
            <person name="Vesth T.C."/>
            <person name="Frisvad J.C."/>
            <person name="Nybo J.L."/>
            <person name="Theobald S."/>
            <person name="Kildgaard S."/>
            <person name="Petersen T.I."/>
            <person name="Kuo A."/>
            <person name="Sato A."/>
            <person name="Lyhne E.K."/>
            <person name="Kogle M.E."/>
            <person name="Wiebenga A."/>
            <person name="Kun R.S."/>
            <person name="Lubbers R.J."/>
            <person name="Makela M.R."/>
            <person name="Barry K."/>
            <person name="Chovatia M."/>
            <person name="Clum A."/>
            <person name="Daum C."/>
            <person name="Haridas S."/>
            <person name="He G."/>
            <person name="LaButti K."/>
            <person name="Lipzen A."/>
            <person name="Mondo S."/>
            <person name="Pangilinan J."/>
            <person name="Riley R."/>
            <person name="Salamov A."/>
            <person name="Simmons B.A."/>
            <person name="Magnuson J.K."/>
            <person name="Henrissat B."/>
            <person name="Mortensen U.H."/>
            <person name="Larsen T.O."/>
            <person name="De vries R.P."/>
            <person name="Grigoriev I.V."/>
            <person name="Machida M."/>
            <person name="Baker S.E."/>
            <person name="Andersen M.R."/>
        </authorList>
    </citation>
    <scope>NUCLEOTIDE SEQUENCE [LARGE SCALE GENOMIC DNA]</scope>
    <source>
        <strain evidence="7 8">CBS 126849</strain>
    </source>
</reference>
<dbReference type="InterPro" id="IPR036259">
    <property type="entry name" value="MFS_trans_sf"/>
</dbReference>
<name>A0A5N6F6R5_9EURO</name>
<dbReference type="EMBL" id="ML733398">
    <property type="protein sequence ID" value="KAB8224743.1"/>
    <property type="molecule type" value="Genomic_DNA"/>
</dbReference>
<evidence type="ECO:0000313" key="7">
    <source>
        <dbReference type="EMBL" id="KAB8224743.1"/>
    </source>
</evidence>
<feature type="transmembrane region" description="Helical" evidence="5">
    <location>
        <begin position="357"/>
        <end position="378"/>
    </location>
</feature>